<keyword evidence="5 17" id="KW-1003">Cell membrane</keyword>
<name>A0A0A0C155_9CELL</name>
<sequence>MTWWEAVFLGLVQALTEFLPISSSAHLRIVGELLPGGGDPGAAFTAVTQIGTETAVILYFRKDIARICVAWWRAITGATGTSWRERLGSQDADARMGWWIALGSVPIVVLGLTFQDSIKGPFRNLYLVAMTLALFAIFLSFADKFGAKRRRLDQLTGKHAIIYGFAQAMALIPGVSRSGGTITAGLLMGYTREAAARYSFLLAIPAVMGSGFQQLFASLDEFALPGTPSLAATALATLVAFVAGYGVIIWFLRIVSTYSYQPFVIYRLVLAAVVVALLVAGVLTPEGGVLH</sequence>
<keyword evidence="7 17" id="KW-0378">Hydrolase</keyword>
<evidence type="ECO:0000256" key="7">
    <source>
        <dbReference type="ARBA" id="ARBA00022801"/>
    </source>
</evidence>
<proteinExistence type="inferred from homology"/>
<dbReference type="OrthoDB" id="9808289at2"/>
<evidence type="ECO:0000256" key="17">
    <source>
        <dbReference type="HAMAP-Rule" id="MF_01006"/>
    </source>
</evidence>
<dbReference type="AlphaFoldDB" id="A0A0A0C155"/>
<comment type="caution">
    <text evidence="18">The sequence shown here is derived from an EMBL/GenBank/DDBJ whole genome shotgun (WGS) entry which is preliminary data.</text>
</comment>
<evidence type="ECO:0000313" key="19">
    <source>
        <dbReference type="Proteomes" id="UP000054314"/>
    </source>
</evidence>
<reference evidence="18 19" key="1">
    <citation type="submission" date="2013-08" db="EMBL/GenBank/DDBJ databases">
        <title>Genome sequencing of Cellulomonas bogoriensis 69B4.</title>
        <authorList>
            <person name="Chen F."/>
            <person name="Li Y."/>
            <person name="Wang G."/>
        </authorList>
    </citation>
    <scope>NUCLEOTIDE SEQUENCE [LARGE SCALE GENOMIC DNA]</scope>
    <source>
        <strain evidence="18 19">69B4</strain>
    </source>
</reference>
<keyword evidence="8 17" id="KW-0133">Cell shape</keyword>
<keyword evidence="11 17" id="KW-0472">Membrane</keyword>
<organism evidence="18 19">
    <name type="scientific">Cellulomonas bogoriensis 69B4 = DSM 16987</name>
    <dbReference type="NCBI Taxonomy" id="1386082"/>
    <lineage>
        <taxon>Bacteria</taxon>
        <taxon>Bacillati</taxon>
        <taxon>Actinomycetota</taxon>
        <taxon>Actinomycetes</taxon>
        <taxon>Micrococcales</taxon>
        <taxon>Cellulomonadaceae</taxon>
        <taxon>Cellulomonas</taxon>
    </lineage>
</organism>
<comment type="function">
    <text evidence="17">Catalyzes the dephosphorylation of undecaprenyl diphosphate (UPP). Confers resistance to bacitracin.</text>
</comment>
<keyword evidence="10 17" id="KW-1133">Transmembrane helix</keyword>
<feature type="transmembrane region" description="Helical" evidence="17">
    <location>
        <begin position="229"/>
        <end position="252"/>
    </location>
</feature>
<evidence type="ECO:0000256" key="2">
    <source>
        <dbReference type="ARBA" id="ARBA00010621"/>
    </source>
</evidence>
<dbReference type="PANTHER" id="PTHR30622:SF4">
    <property type="entry name" value="UNDECAPRENYL-DIPHOSPHATASE"/>
    <property type="match status" value="1"/>
</dbReference>
<evidence type="ECO:0000256" key="8">
    <source>
        <dbReference type="ARBA" id="ARBA00022960"/>
    </source>
</evidence>
<dbReference type="RefSeq" id="WP_035056720.1">
    <property type="nucleotide sequence ID" value="NZ_AXCZ01000005.1"/>
</dbReference>
<evidence type="ECO:0000313" key="18">
    <source>
        <dbReference type="EMBL" id="KGM14368.1"/>
    </source>
</evidence>
<dbReference type="EMBL" id="AXCZ01000005">
    <property type="protein sequence ID" value="KGM14368.1"/>
    <property type="molecule type" value="Genomic_DNA"/>
</dbReference>
<gene>
    <name evidence="17" type="primary">uppP</name>
    <name evidence="18" type="ORF">N869_14030</name>
</gene>
<feature type="transmembrane region" description="Helical" evidence="17">
    <location>
        <begin position="198"/>
        <end position="217"/>
    </location>
</feature>
<dbReference type="EC" id="3.6.1.27" evidence="3 17"/>
<dbReference type="InterPro" id="IPR003824">
    <property type="entry name" value="UppP"/>
</dbReference>
<evidence type="ECO:0000256" key="10">
    <source>
        <dbReference type="ARBA" id="ARBA00022989"/>
    </source>
</evidence>
<evidence type="ECO:0000256" key="4">
    <source>
        <dbReference type="ARBA" id="ARBA00021581"/>
    </source>
</evidence>
<feature type="transmembrane region" description="Helical" evidence="17">
    <location>
        <begin position="96"/>
        <end position="113"/>
    </location>
</feature>
<feature type="transmembrane region" description="Helical" evidence="17">
    <location>
        <begin position="125"/>
        <end position="142"/>
    </location>
</feature>
<keyword evidence="19" id="KW-1185">Reference proteome</keyword>
<dbReference type="NCBIfam" id="NF001392">
    <property type="entry name" value="PRK00281.2-1"/>
    <property type="match status" value="1"/>
</dbReference>
<dbReference type="Pfam" id="PF02673">
    <property type="entry name" value="BacA"/>
    <property type="match status" value="1"/>
</dbReference>
<evidence type="ECO:0000256" key="11">
    <source>
        <dbReference type="ARBA" id="ARBA00023136"/>
    </source>
</evidence>
<accession>A0A0A0C155</accession>
<evidence type="ECO:0000256" key="5">
    <source>
        <dbReference type="ARBA" id="ARBA00022475"/>
    </source>
</evidence>
<protein>
    <recommendedName>
        <fullName evidence="4 17">Undecaprenyl-diphosphatase</fullName>
        <ecNumber evidence="3 17">3.6.1.27</ecNumber>
    </recommendedName>
    <alternativeName>
        <fullName evidence="15 17">Bacitracin resistance protein</fullName>
    </alternativeName>
    <alternativeName>
        <fullName evidence="14 17">Undecaprenyl pyrophosphate phosphatase</fullName>
    </alternativeName>
</protein>
<evidence type="ECO:0000256" key="6">
    <source>
        <dbReference type="ARBA" id="ARBA00022692"/>
    </source>
</evidence>
<comment type="similarity">
    <text evidence="2 17">Belongs to the UppP family.</text>
</comment>
<evidence type="ECO:0000256" key="16">
    <source>
        <dbReference type="ARBA" id="ARBA00047594"/>
    </source>
</evidence>
<dbReference type="GO" id="GO:0008360">
    <property type="term" value="P:regulation of cell shape"/>
    <property type="evidence" value="ECO:0007669"/>
    <property type="project" value="UniProtKB-KW"/>
</dbReference>
<feature type="transmembrane region" description="Helical" evidence="17">
    <location>
        <begin position="264"/>
        <end position="283"/>
    </location>
</feature>
<keyword evidence="6 17" id="KW-0812">Transmembrane</keyword>
<evidence type="ECO:0000256" key="1">
    <source>
        <dbReference type="ARBA" id="ARBA00004651"/>
    </source>
</evidence>
<dbReference type="HAMAP" id="MF_01006">
    <property type="entry name" value="Undec_diphosphatase"/>
    <property type="match status" value="1"/>
</dbReference>
<dbReference type="NCBIfam" id="TIGR00753">
    <property type="entry name" value="undec_PP_bacA"/>
    <property type="match status" value="1"/>
</dbReference>
<evidence type="ECO:0000256" key="3">
    <source>
        <dbReference type="ARBA" id="ARBA00012374"/>
    </source>
</evidence>
<evidence type="ECO:0000256" key="9">
    <source>
        <dbReference type="ARBA" id="ARBA00022984"/>
    </source>
</evidence>
<comment type="catalytic activity">
    <reaction evidence="16 17">
        <text>di-trans,octa-cis-undecaprenyl diphosphate + H2O = di-trans,octa-cis-undecaprenyl phosphate + phosphate + H(+)</text>
        <dbReference type="Rhea" id="RHEA:28094"/>
        <dbReference type="ChEBI" id="CHEBI:15377"/>
        <dbReference type="ChEBI" id="CHEBI:15378"/>
        <dbReference type="ChEBI" id="CHEBI:43474"/>
        <dbReference type="ChEBI" id="CHEBI:58405"/>
        <dbReference type="ChEBI" id="CHEBI:60392"/>
        <dbReference type="EC" id="3.6.1.27"/>
    </reaction>
</comment>
<keyword evidence="9 17" id="KW-0573">Peptidoglycan synthesis</keyword>
<keyword evidence="13 17" id="KW-0961">Cell wall biogenesis/degradation</keyword>
<dbReference type="PANTHER" id="PTHR30622">
    <property type="entry name" value="UNDECAPRENYL-DIPHOSPHATASE"/>
    <property type="match status" value="1"/>
</dbReference>
<dbReference type="Proteomes" id="UP000054314">
    <property type="component" value="Unassembled WGS sequence"/>
</dbReference>
<evidence type="ECO:0000256" key="15">
    <source>
        <dbReference type="ARBA" id="ARBA00032932"/>
    </source>
</evidence>
<dbReference type="GO" id="GO:0046677">
    <property type="term" value="P:response to antibiotic"/>
    <property type="evidence" value="ECO:0007669"/>
    <property type="project" value="UniProtKB-UniRule"/>
</dbReference>
<comment type="miscellaneous">
    <text evidence="17">Bacitracin is thought to be involved in the inhibition of peptidoglycan synthesis by sequestering undecaprenyl diphosphate, thereby reducing the pool of lipid carrier available.</text>
</comment>
<comment type="subcellular location">
    <subcellularLocation>
        <location evidence="1 17">Cell membrane</location>
        <topology evidence="1 17">Multi-pass membrane protein</topology>
    </subcellularLocation>
</comment>
<dbReference type="GO" id="GO:0005886">
    <property type="term" value="C:plasma membrane"/>
    <property type="evidence" value="ECO:0007669"/>
    <property type="project" value="UniProtKB-SubCell"/>
</dbReference>
<dbReference type="GO" id="GO:0050380">
    <property type="term" value="F:undecaprenyl-diphosphatase activity"/>
    <property type="evidence" value="ECO:0007669"/>
    <property type="project" value="UniProtKB-UniRule"/>
</dbReference>
<dbReference type="GO" id="GO:0009252">
    <property type="term" value="P:peptidoglycan biosynthetic process"/>
    <property type="evidence" value="ECO:0007669"/>
    <property type="project" value="UniProtKB-KW"/>
</dbReference>
<dbReference type="GO" id="GO:0071555">
    <property type="term" value="P:cell wall organization"/>
    <property type="evidence" value="ECO:0007669"/>
    <property type="project" value="UniProtKB-KW"/>
</dbReference>
<evidence type="ECO:0000256" key="14">
    <source>
        <dbReference type="ARBA" id="ARBA00032707"/>
    </source>
</evidence>
<evidence type="ECO:0000256" key="12">
    <source>
        <dbReference type="ARBA" id="ARBA00023251"/>
    </source>
</evidence>
<keyword evidence="12 17" id="KW-0046">Antibiotic resistance</keyword>
<evidence type="ECO:0000256" key="13">
    <source>
        <dbReference type="ARBA" id="ARBA00023316"/>
    </source>
</evidence>